<comment type="caution">
    <text evidence="2">The sequence shown here is derived from an EMBL/GenBank/DDBJ whole genome shotgun (WGS) entry which is preliminary data.</text>
</comment>
<dbReference type="RefSeq" id="WP_176900106.1">
    <property type="nucleotide sequence ID" value="NZ_JABKAV010000030.1"/>
</dbReference>
<proteinExistence type="predicted"/>
<feature type="chain" id="PRO_5046168540" description="DUF3575 domain-containing protein" evidence="1">
    <location>
        <begin position="23"/>
        <end position="221"/>
    </location>
</feature>
<keyword evidence="1" id="KW-0732">Signal</keyword>
<accession>A0ABX2Q6V9</accession>
<evidence type="ECO:0008006" key="4">
    <source>
        <dbReference type="Google" id="ProtNLM"/>
    </source>
</evidence>
<dbReference type="EMBL" id="JABKAV010000030">
    <property type="protein sequence ID" value="NVO85439.1"/>
    <property type="molecule type" value="Genomic_DNA"/>
</dbReference>
<protein>
    <recommendedName>
        <fullName evidence="4">DUF3575 domain-containing protein</fullName>
    </recommendedName>
</protein>
<evidence type="ECO:0000256" key="1">
    <source>
        <dbReference type="SAM" id="SignalP"/>
    </source>
</evidence>
<sequence length="221" mass="23990">MKARLSFAVLFSLLLSSSAAFAQTQPTPPDSLRPAVRAYRNVVRLDVLVLLVRNLSYLLDGGTALPLLVGYERQLGPHVSGNVEALLDAGNAKERITGLALQLRHYVATPRHPTGLTGLYVAPMVGARLVKRDYLASFVWYTPSGYIQRRVLGGAGGAIGWQAAFGPQSRLVFDASLGLMGWKQLNNSAVPIGCISCSDDPTHYENSIIMPDARFSLGYRF</sequence>
<keyword evidence="3" id="KW-1185">Reference proteome</keyword>
<evidence type="ECO:0000313" key="2">
    <source>
        <dbReference type="EMBL" id="NVO85439.1"/>
    </source>
</evidence>
<name>A0ABX2Q6V9_9BACT</name>
<feature type="signal peptide" evidence="1">
    <location>
        <begin position="1"/>
        <end position="22"/>
    </location>
</feature>
<reference evidence="2 3" key="1">
    <citation type="submission" date="2020-05" db="EMBL/GenBank/DDBJ databases">
        <title>Hymenobacter terrestris sp. nov. and Hymenobacter lapidiphilus sp. nov., isolated from regoliths in Antarctica.</title>
        <authorList>
            <person name="Sedlacek I."/>
            <person name="Pantucek R."/>
            <person name="Zeman M."/>
            <person name="Holochova P."/>
            <person name="Kralova S."/>
            <person name="Stankova E."/>
            <person name="Sedo O."/>
            <person name="Micenkova L."/>
            <person name="Svec P."/>
            <person name="Gupta V."/>
            <person name="Sood U."/>
            <person name="Korpole U.S."/>
            <person name="Lal R."/>
        </authorList>
    </citation>
    <scope>NUCLEOTIDE SEQUENCE [LARGE SCALE GENOMIC DNA]</scope>
    <source>
        <strain evidence="2 3">P5252</strain>
    </source>
</reference>
<dbReference type="Proteomes" id="UP000626554">
    <property type="component" value="Unassembled WGS sequence"/>
</dbReference>
<gene>
    <name evidence="2" type="ORF">HW556_11170</name>
</gene>
<evidence type="ECO:0000313" key="3">
    <source>
        <dbReference type="Proteomes" id="UP000626554"/>
    </source>
</evidence>
<organism evidence="2 3">
    <name type="scientific">Hymenobacter terrestris</name>
    <dbReference type="NCBI Taxonomy" id="2748310"/>
    <lineage>
        <taxon>Bacteria</taxon>
        <taxon>Pseudomonadati</taxon>
        <taxon>Bacteroidota</taxon>
        <taxon>Cytophagia</taxon>
        <taxon>Cytophagales</taxon>
        <taxon>Hymenobacteraceae</taxon>
        <taxon>Hymenobacter</taxon>
    </lineage>
</organism>